<comment type="similarity">
    <text evidence="2">Belongs to the TonB family.</text>
</comment>
<dbReference type="Pfam" id="PF03544">
    <property type="entry name" value="TonB_C"/>
    <property type="match status" value="1"/>
</dbReference>
<dbReference type="PANTHER" id="PTHR33446">
    <property type="entry name" value="PROTEIN TONB-RELATED"/>
    <property type="match status" value="1"/>
</dbReference>
<reference evidence="11 12" key="1">
    <citation type="submission" date="2019-10" db="EMBL/GenBank/DDBJ databases">
        <title>Taxonomy of Antarctic Massilia spp.: description of Massilia rubra sp. nov., Massilia aquatica sp. nov., Massilia mucilaginosa sp. nov., Massilia frigida sp. nov. isolated from streams, lakes and regoliths.</title>
        <authorList>
            <person name="Holochova P."/>
            <person name="Sedlacek I."/>
            <person name="Kralova S."/>
            <person name="Maslanova I."/>
            <person name="Busse H.-J."/>
            <person name="Stankova E."/>
            <person name="Vrbovska V."/>
            <person name="Kovarovic V."/>
            <person name="Bartak M."/>
            <person name="Svec P."/>
            <person name="Pantucek R."/>
        </authorList>
    </citation>
    <scope>NUCLEOTIDE SEQUENCE [LARGE SCALE GENOMIC DNA]</scope>
    <source>
        <strain evidence="11 12">CCM 8695</strain>
    </source>
</reference>
<keyword evidence="7" id="KW-0653">Protein transport</keyword>
<dbReference type="InterPro" id="IPR037682">
    <property type="entry name" value="TonB_C"/>
</dbReference>
<keyword evidence="5" id="KW-0997">Cell inner membrane</keyword>
<evidence type="ECO:0000256" key="4">
    <source>
        <dbReference type="ARBA" id="ARBA00022475"/>
    </source>
</evidence>
<dbReference type="SUPFAM" id="SSF74653">
    <property type="entry name" value="TolA/TonB C-terminal domain"/>
    <property type="match status" value="1"/>
</dbReference>
<sequence>MAGSAQAAPAKDGKSHAVADLTSCAKPVYPAAELAAKHAGTVQLAFLVGAGGEVVDSKVKKSSGYPALDGAARNAIKLCKFSAASAKGKPAESWADIDYVWKL</sequence>
<dbReference type="EMBL" id="WHJG01000006">
    <property type="protein sequence ID" value="NHZ79288.1"/>
    <property type="molecule type" value="Genomic_DNA"/>
</dbReference>
<evidence type="ECO:0000256" key="3">
    <source>
        <dbReference type="ARBA" id="ARBA00022448"/>
    </source>
</evidence>
<evidence type="ECO:0000256" key="9">
    <source>
        <dbReference type="ARBA" id="ARBA00023136"/>
    </source>
</evidence>
<evidence type="ECO:0000256" key="1">
    <source>
        <dbReference type="ARBA" id="ARBA00004383"/>
    </source>
</evidence>
<name>A0ABX0N4D1_9BURK</name>
<evidence type="ECO:0000256" key="6">
    <source>
        <dbReference type="ARBA" id="ARBA00022692"/>
    </source>
</evidence>
<accession>A0ABX0N4D1</accession>
<evidence type="ECO:0000313" key="12">
    <source>
        <dbReference type="Proteomes" id="UP000621455"/>
    </source>
</evidence>
<keyword evidence="4" id="KW-1003">Cell membrane</keyword>
<keyword evidence="12" id="KW-1185">Reference proteome</keyword>
<feature type="domain" description="TonB C-terminal" evidence="10">
    <location>
        <begin position="14"/>
        <end position="103"/>
    </location>
</feature>
<evidence type="ECO:0000259" key="10">
    <source>
        <dbReference type="PROSITE" id="PS52015"/>
    </source>
</evidence>
<dbReference type="Proteomes" id="UP000621455">
    <property type="component" value="Unassembled WGS sequence"/>
</dbReference>
<keyword evidence="6" id="KW-0812">Transmembrane</keyword>
<dbReference type="NCBIfam" id="TIGR01352">
    <property type="entry name" value="tonB_Cterm"/>
    <property type="match status" value="1"/>
</dbReference>
<dbReference type="PROSITE" id="PS52015">
    <property type="entry name" value="TONB_CTD"/>
    <property type="match status" value="1"/>
</dbReference>
<keyword evidence="9" id="KW-0472">Membrane</keyword>
<keyword evidence="3" id="KW-0813">Transport</keyword>
<proteinExistence type="inferred from homology"/>
<evidence type="ECO:0000313" key="11">
    <source>
        <dbReference type="EMBL" id="NHZ79288.1"/>
    </source>
</evidence>
<organism evidence="11 12">
    <name type="scientific">Massilia frigida</name>
    <dbReference type="NCBI Taxonomy" id="2609281"/>
    <lineage>
        <taxon>Bacteria</taxon>
        <taxon>Pseudomonadati</taxon>
        <taxon>Pseudomonadota</taxon>
        <taxon>Betaproteobacteria</taxon>
        <taxon>Burkholderiales</taxon>
        <taxon>Oxalobacteraceae</taxon>
        <taxon>Telluria group</taxon>
        <taxon>Massilia</taxon>
    </lineage>
</organism>
<protein>
    <submittedName>
        <fullName evidence="11">TonB family protein</fullName>
    </submittedName>
</protein>
<comment type="subcellular location">
    <subcellularLocation>
        <location evidence="1">Cell inner membrane</location>
        <topology evidence="1">Single-pass membrane protein</topology>
        <orientation evidence="1">Periplasmic side</orientation>
    </subcellularLocation>
</comment>
<dbReference type="InterPro" id="IPR051045">
    <property type="entry name" value="TonB-dependent_transducer"/>
</dbReference>
<evidence type="ECO:0000256" key="7">
    <source>
        <dbReference type="ARBA" id="ARBA00022927"/>
    </source>
</evidence>
<evidence type="ECO:0000256" key="5">
    <source>
        <dbReference type="ARBA" id="ARBA00022519"/>
    </source>
</evidence>
<dbReference type="Gene3D" id="3.30.1150.10">
    <property type="match status" value="1"/>
</dbReference>
<keyword evidence="8" id="KW-1133">Transmembrane helix</keyword>
<dbReference type="PANTHER" id="PTHR33446:SF2">
    <property type="entry name" value="PROTEIN TONB"/>
    <property type="match status" value="1"/>
</dbReference>
<dbReference type="InterPro" id="IPR006260">
    <property type="entry name" value="TonB/TolA_C"/>
</dbReference>
<evidence type="ECO:0000256" key="8">
    <source>
        <dbReference type="ARBA" id="ARBA00022989"/>
    </source>
</evidence>
<comment type="caution">
    <text evidence="11">The sequence shown here is derived from an EMBL/GenBank/DDBJ whole genome shotgun (WGS) entry which is preliminary data.</text>
</comment>
<evidence type="ECO:0000256" key="2">
    <source>
        <dbReference type="ARBA" id="ARBA00006555"/>
    </source>
</evidence>
<gene>
    <name evidence="11" type="ORF">F2P44_08360</name>
</gene>